<feature type="region of interest" description="Disordered" evidence="1">
    <location>
        <begin position="58"/>
        <end position="92"/>
    </location>
</feature>
<protein>
    <submittedName>
        <fullName evidence="2">Uncharacterized protein</fullName>
    </submittedName>
</protein>
<comment type="caution">
    <text evidence="2">The sequence shown here is derived from an EMBL/GenBank/DDBJ whole genome shotgun (WGS) entry which is preliminary data.</text>
</comment>
<evidence type="ECO:0000313" key="2">
    <source>
        <dbReference type="EMBL" id="TNN88042.1"/>
    </source>
</evidence>
<evidence type="ECO:0000313" key="3">
    <source>
        <dbReference type="Proteomes" id="UP000314294"/>
    </source>
</evidence>
<evidence type="ECO:0000256" key="1">
    <source>
        <dbReference type="SAM" id="MobiDB-lite"/>
    </source>
</evidence>
<sequence>MTQNNIPLELHEYEEIKAGPLAVTDVVDLFSATSIIITLDRSIPGKFGGEICNNKSKADGLRAGEEGDTEESTWNQTASHQGAHKRNTQQSSLLFKRGDKEAGRSDRLLACLPCSGPLCSNATGSQGIHWEFAEIGQLVTILHSQIDSVSSQYKPWPAAVQSICAHSPQDPKKVSNTHSLTH</sequence>
<dbReference type="EMBL" id="SRLO01000007">
    <property type="protein sequence ID" value="TNN88042.1"/>
    <property type="molecule type" value="Genomic_DNA"/>
</dbReference>
<organism evidence="2 3">
    <name type="scientific">Liparis tanakae</name>
    <name type="common">Tanaka's snailfish</name>
    <dbReference type="NCBI Taxonomy" id="230148"/>
    <lineage>
        <taxon>Eukaryota</taxon>
        <taxon>Metazoa</taxon>
        <taxon>Chordata</taxon>
        <taxon>Craniata</taxon>
        <taxon>Vertebrata</taxon>
        <taxon>Euteleostomi</taxon>
        <taxon>Actinopterygii</taxon>
        <taxon>Neopterygii</taxon>
        <taxon>Teleostei</taxon>
        <taxon>Neoteleostei</taxon>
        <taxon>Acanthomorphata</taxon>
        <taxon>Eupercaria</taxon>
        <taxon>Perciformes</taxon>
        <taxon>Cottioidei</taxon>
        <taxon>Cottales</taxon>
        <taxon>Liparidae</taxon>
        <taxon>Liparis</taxon>
    </lineage>
</organism>
<reference evidence="2 3" key="1">
    <citation type="submission" date="2019-03" db="EMBL/GenBank/DDBJ databases">
        <title>First draft genome of Liparis tanakae, snailfish: a comprehensive survey of snailfish specific genes.</title>
        <authorList>
            <person name="Kim W."/>
            <person name="Song I."/>
            <person name="Jeong J.-H."/>
            <person name="Kim D."/>
            <person name="Kim S."/>
            <person name="Ryu S."/>
            <person name="Song J.Y."/>
            <person name="Lee S.K."/>
        </authorList>
    </citation>
    <scope>NUCLEOTIDE SEQUENCE [LARGE SCALE GENOMIC DNA]</scope>
    <source>
        <tissue evidence="2">Muscle</tissue>
    </source>
</reference>
<name>A0A4Z2JFK5_9TELE</name>
<accession>A0A4Z2JFK5</accession>
<dbReference type="Proteomes" id="UP000314294">
    <property type="component" value="Unassembled WGS sequence"/>
</dbReference>
<gene>
    <name evidence="2" type="ORF">EYF80_001623</name>
</gene>
<keyword evidence="3" id="KW-1185">Reference proteome</keyword>
<dbReference type="AlphaFoldDB" id="A0A4Z2JFK5"/>
<proteinExistence type="predicted"/>